<evidence type="ECO:0000256" key="4">
    <source>
        <dbReference type="ARBA" id="ARBA00022801"/>
    </source>
</evidence>
<feature type="non-terminal residue" evidence="8">
    <location>
        <position position="1"/>
    </location>
</feature>
<dbReference type="AlphaFoldDB" id="A0A4P9YBF8"/>
<dbReference type="InterPro" id="IPR012337">
    <property type="entry name" value="RNaseH-like_sf"/>
</dbReference>
<dbReference type="InterPro" id="IPR034922">
    <property type="entry name" value="REX1-like_exo"/>
</dbReference>
<dbReference type="Gene3D" id="3.30.420.10">
    <property type="entry name" value="Ribonuclease H-like superfamily/Ribonuclease H"/>
    <property type="match status" value="1"/>
</dbReference>
<proteinExistence type="inferred from homology"/>
<evidence type="ECO:0000256" key="2">
    <source>
        <dbReference type="ARBA" id="ARBA00006357"/>
    </source>
</evidence>
<keyword evidence="9" id="KW-1185">Reference proteome</keyword>
<keyword evidence="4" id="KW-0378">Hydrolase</keyword>
<dbReference type="PANTHER" id="PTHR12801">
    <property type="entry name" value="RNA EXONUCLEASE REXO1 / RECO3 FAMILY MEMBER-RELATED"/>
    <property type="match status" value="1"/>
</dbReference>
<dbReference type="GO" id="GO:0004527">
    <property type="term" value="F:exonuclease activity"/>
    <property type="evidence" value="ECO:0007669"/>
    <property type="project" value="UniProtKB-KW"/>
</dbReference>
<dbReference type="SMART" id="SM00479">
    <property type="entry name" value="EXOIII"/>
    <property type="match status" value="1"/>
</dbReference>
<sequence>AVDCEMCKTEVGAELTRVSVLEFTLDEEERKGEVIERMDELVMPSRPILDYLTKFSGITAEMMVGVTTTLADIQGQLLDLLSPRDILVGHSLNSDLVALKLLHPRVIDTSLLYHHPKGPPFRASLKWLAQRHLKREVQTSGDAGHNSLEDAQVCVDLVKAKAKKGWSFGRFDSHQESIFARISRVGLKAGMVDYQKAIRPFLICFS</sequence>
<dbReference type="EMBL" id="KZ987730">
    <property type="protein sequence ID" value="RKP15460.1"/>
    <property type="molecule type" value="Genomic_DNA"/>
</dbReference>
<keyword evidence="6" id="KW-0539">Nucleus</keyword>
<dbReference type="Proteomes" id="UP000267251">
    <property type="component" value="Unassembled WGS sequence"/>
</dbReference>
<accession>A0A4P9YBF8</accession>
<evidence type="ECO:0000313" key="8">
    <source>
        <dbReference type="EMBL" id="RKP15460.1"/>
    </source>
</evidence>
<dbReference type="CDD" id="cd06145">
    <property type="entry name" value="REX1_like"/>
    <property type="match status" value="1"/>
</dbReference>
<dbReference type="InterPro" id="IPR036397">
    <property type="entry name" value="RNaseH_sf"/>
</dbReference>
<keyword evidence="3" id="KW-0540">Nuclease</keyword>
<reference evidence="9" key="1">
    <citation type="journal article" date="2018" name="Nat. Microbiol.">
        <title>Leveraging single-cell genomics to expand the fungal tree of life.</title>
        <authorList>
            <person name="Ahrendt S.R."/>
            <person name="Quandt C.A."/>
            <person name="Ciobanu D."/>
            <person name="Clum A."/>
            <person name="Salamov A."/>
            <person name="Andreopoulos B."/>
            <person name="Cheng J.F."/>
            <person name="Woyke T."/>
            <person name="Pelin A."/>
            <person name="Henrissat B."/>
            <person name="Reynolds N.K."/>
            <person name="Benny G.L."/>
            <person name="Smith M.E."/>
            <person name="James T.Y."/>
            <person name="Grigoriev I.V."/>
        </authorList>
    </citation>
    <scope>NUCLEOTIDE SEQUENCE [LARGE SCALE GENOMIC DNA]</scope>
</reference>
<dbReference type="InterPro" id="IPR047021">
    <property type="entry name" value="REXO1/3/4-like"/>
</dbReference>
<dbReference type="InterPro" id="IPR013520">
    <property type="entry name" value="Ribonucl_H"/>
</dbReference>
<evidence type="ECO:0000313" key="9">
    <source>
        <dbReference type="Proteomes" id="UP000267251"/>
    </source>
</evidence>
<evidence type="ECO:0000256" key="3">
    <source>
        <dbReference type="ARBA" id="ARBA00022722"/>
    </source>
</evidence>
<comment type="subcellular location">
    <subcellularLocation>
        <location evidence="1">Nucleus</location>
    </subcellularLocation>
</comment>
<name>A0A4P9YBF8_9FUNG</name>
<dbReference type="SUPFAM" id="SSF53098">
    <property type="entry name" value="Ribonuclease H-like"/>
    <property type="match status" value="1"/>
</dbReference>
<protein>
    <submittedName>
        <fullName evidence="8">Ribonuclease H-like domain-containing protein</fullName>
    </submittedName>
</protein>
<dbReference type="GO" id="GO:0003676">
    <property type="term" value="F:nucleic acid binding"/>
    <property type="evidence" value="ECO:0007669"/>
    <property type="project" value="InterPro"/>
</dbReference>
<evidence type="ECO:0000256" key="1">
    <source>
        <dbReference type="ARBA" id="ARBA00004123"/>
    </source>
</evidence>
<gene>
    <name evidence="8" type="ORF">BJ684DRAFT_6973</name>
</gene>
<comment type="similarity">
    <text evidence="2">Belongs to the REXO1/REXO3 family.</text>
</comment>
<evidence type="ECO:0000256" key="6">
    <source>
        <dbReference type="ARBA" id="ARBA00023242"/>
    </source>
</evidence>
<dbReference type="PANTHER" id="PTHR12801:SF115">
    <property type="entry name" value="FI18136P1-RELATED"/>
    <property type="match status" value="1"/>
</dbReference>
<dbReference type="OrthoDB" id="206335at2759"/>
<dbReference type="Pfam" id="PF00929">
    <property type="entry name" value="RNase_T"/>
    <property type="match status" value="1"/>
</dbReference>
<keyword evidence="5" id="KW-0269">Exonuclease</keyword>
<dbReference type="GO" id="GO:0005634">
    <property type="term" value="C:nucleus"/>
    <property type="evidence" value="ECO:0007669"/>
    <property type="project" value="UniProtKB-SubCell"/>
</dbReference>
<organism evidence="8 9">
    <name type="scientific">Piptocephalis cylindrospora</name>
    <dbReference type="NCBI Taxonomy" id="1907219"/>
    <lineage>
        <taxon>Eukaryota</taxon>
        <taxon>Fungi</taxon>
        <taxon>Fungi incertae sedis</taxon>
        <taxon>Zoopagomycota</taxon>
        <taxon>Zoopagomycotina</taxon>
        <taxon>Zoopagomycetes</taxon>
        <taxon>Zoopagales</taxon>
        <taxon>Piptocephalidaceae</taxon>
        <taxon>Piptocephalis</taxon>
    </lineage>
</organism>
<feature type="domain" description="Exonuclease" evidence="7">
    <location>
        <begin position="1"/>
        <end position="167"/>
    </location>
</feature>
<evidence type="ECO:0000256" key="5">
    <source>
        <dbReference type="ARBA" id="ARBA00022839"/>
    </source>
</evidence>
<dbReference type="FunFam" id="3.30.420.10:FF:000019">
    <property type="entry name" value="RNA exonuclease NEF-sp"/>
    <property type="match status" value="1"/>
</dbReference>
<evidence type="ECO:0000259" key="7">
    <source>
        <dbReference type="SMART" id="SM00479"/>
    </source>
</evidence>